<gene>
    <name evidence="1" type="ORF">FHS13_002644</name>
</gene>
<sequence>MSSWDINPVDVGSVLSATAGHIGEEGGTDGLVGHISAIEECLMSLSTDTHSTPIAIALGEFAGHYFGVMGDMVALTCSGITGASDATTAYVNGNHEMALEAQENAGVIPDPPPAPTQGGGPNMIL</sequence>
<dbReference type="Pfam" id="PF20117">
    <property type="entry name" value="DUF6507"/>
    <property type="match status" value="1"/>
</dbReference>
<protein>
    <recommendedName>
        <fullName evidence="3">Excreted virulence factor EspC (Type VII ESX diderm)</fullName>
    </recommendedName>
</protein>
<keyword evidence="2" id="KW-1185">Reference proteome</keyword>
<proteinExistence type="predicted"/>
<evidence type="ECO:0000313" key="1">
    <source>
        <dbReference type="EMBL" id="MBB6120687.1"/>
    </source>
</evidence>
<dbReference type="EMBL" id="JACHJO010000007">
    <property type="protein sequence ID" value="MBB6120687.1"/>
    <property type="molecule type" value="Genomic_DNA"/>
</dbReference>
<dbReference type="RefSeq" id="WP_184291969.1">
    <property type="nucleotide sequence ID" value="NZ_JACHJO010000007.1"/>
</dbReference>
<reference evidence="1 2" key="1">
    <citation type="submission" date="2020-08" db="EMBL/GenBank/DDBJ databases">
        <title>Genomic Encyclopedia of Type Strains, Phase III (KMG-III): the genomes of soil and plant-associated and newly described type strains.</title>
        <authorList>
            <person name="Whitman W."/>
        </authorList>
    </citation>
    <scope>NUCLEOTIDE SEQUENCE [LARGE SCALE GENOMIC DNA]</scope>
    <source>
        <strain evidence="1 2">CECT 8712</strain>
    </source>
</reference>
<dbReference type="AlphaFoldDB" id="A0A841IPN4"/>
<dbReference type="Proteomes" id="UP000536604">
    <property type="component" value="Unassembled WGS sequence"/>
</dbReference>
<evidence type="ECO:0000313" key="2">
    <source>
        <dbReference type="Proteomes" id="UP000536604"/>
    </source>
</evidence>
<accession>A0A841IPN4</accession>
<comment type="caution">
    <text evidence="1">The sequence shown here is derived from an EMBL/GenBank/DDBJ whole genome shotgun (WGS) entry which is preliminary data.</text>
</comment>
<dbReference type="InterPro" id="IPR045436">
    <property type="entry name" value="DUF6507"/>
</dbReference>
<organism evidence="1 2">
    <name type="scientific">Nocardiopsis algeriensis</name>
    <dbReference type="NCBI Taxonomy" id="1478215"/>
    <lineage>
        <taxon>Bacteria</taxon>
        <taxon>Bacillati</taxon>
        <taxon>Actinomycetota</taxon>
        <taxon>Actinomycetes</taxon>
        <taxon>Streptosporangiales</taxon>
        <taxon>Nocardiopsidaceae</taxon>
        <taxon>Nocardiopsis</taxon>
    </lineage>
</organism>
<evidence type="ECO:0008006" key="3">
    <source>
        <dbReference type="Google" id="ProtNLM"/>
    </source>
</evidence>
<name>A0A841IPN4_9ACTN</name>